<dbReference type="SUPFAM" id="SSF63829">
    <property type="entry name" value="Calcium-dependent phosphotriesterase"/>
    <property type="match status" value="1"/>
</dbReference>
<feature type="chain" id="PRO_5004018297" evidence="1">
    <location>
        <begin position="19"/>
        <end position="351"/>
    </location>
</feature>
<evidence type="ECO:0000259" key="2">
    <source>
        <dbReference type="Pfam" id="PF08450"/>
    </source>
</evidence>
<dbReference type="PANTHER" id="PTHR47064:SF2">
    <property type="entry name" value="SMP-30_GLUCONOLACTONASE_LRE-LIKE REGION DOMAIN-CONTAINING PROTEIN-RELATED"/>
    <property type="match status" value="1"/>
</dbReference>
<dbReference type="STRING" id="1111077.M1VYQ1"/>
<dbReference type="InterPro" id="IPR013658">
    <property type="entry name" value="SGL"/>
</dbReference>
<name>M1VYQ1_CLAP2</name>
<feature type="domain" description="SMP-30/Gluconolactonase/LRE-like region" evidence="2">
    <location>
        <begin position="162"/>
        <end position="322"/>
    </location>
</feature>
<evidence type="ECO:0000313" key="3">
    <source>
        <dbReference type="EMBL" id="CCE27426.1"/>
    </source>
</evidence>
<comment type="caution">
    <text evidence="3">The sequence shown here is derived from an EMBL/GenBank/DDBJ whole genome shotgun (WGS) entry which is preliminary data.</text>
</comment>
<dbReference type="EMBL" id="CAGA01000004">
    <property type="protein sequence ID" value="CCE27426.1"/>
    <property type="molecule type" value="Genomic_DNA"/>
</dbReference>
<dbReference type="AlphaFoldDB" id="M1VYQ1"/>
<evidence type="ECO:0000256" key="1">
    <source>
        <dbReference type="SAM" id="SignalP"/>
    </source>
</evidence>
<proteinExistence type="predicted"/>
<dbReference type="eggNOG" id="ENOG502RZSA">
    <property type="taxonomic scope" value="Eukaryota"/>
</dbReference>
<evidence type="ECO:0000313" key="4">
    <source>
        <dbReference type="Proteomes" id="UP000016801"/>
    </source>
</evidence>
<accession>M1VYQ1</accession>
<feature type="signal peptide" evidence="1">
    <location>
        <begin position="1"/>
        <end position="18"/>
    </location>
</feature>
<reference evidence="3 4" key="1">
    <citation type="journal article" date="2013" name="PLoS Genet.">
        <title>Plant-symbiotic fungi as chemical engineers: Multi-genome analysis of the Clavicipitaceae reveals dynamics of alkaloid loci.</title>
        <authorList>
            <person name="Schardl C.L."/>
            <person name="Young C.A."/>
            <person name="Hesse U."/>
            <person name="Amyotte S.G."/>
            <person name="Andreeva K."/>
            <person name="Calie P.J."/>
            <person name="Fleetwood D.J."/>
            <person name="Haws D.C."/>
            <person name="Moore N."/>
            <person name="Oeser B."/>
            <person name="Panaccione D.G."/>
            <person name="Schweri K.K."/>
            <person name="Voisey C.R."/>
            <person name="Farman M.L."/>
            <person name="Jaromczyk J.W."/>
            <person name="Roe B.A."/>
            <person name="O'Sullivan D.M."/>
            <person name="Scott B."/>
            <person name="Tudzynski P."/>
            <person name="An Z."/>
            <person name="Arnaoudova E.G."/>
            <person name="Bullock C.T."/>
            <person name="Charlton N.D."/>
            <person name="Chen L."/>
            <person name="Cox M."/>
            <person name="Dinkins R.D."/>
            <person name="Florea S."/>
            <person name="Glenn A.E."/>
            <person name="Gordon A."/>
            <person name="Gueldener U."/>
            <person name="Harris D.R."/>
            <person name="Hollin W."/>
            <person name="Jaromczyk J."/>
            <person name="Johnson R.D."/>
            <person name="Khan A.K."/>
            <person name="Leistner E."/>
            <person name="Leuchtmann A."/>
            <person name="Li C."/>
            <person name="Liu J."/>
            <person name="Liu J."/>
            <person name="Liu M."/>
            <person name="Mace W."/>
            <person name="Machado C."/>
            <person name="Nagabhyru P."/>
            <person name="Pan J."/>
            <person name="Schmid J."/>
            <person name="Sugawara K."/>
            <person name="Steiner U."/>
            <person name="Takach J.E."/>
            <person name="Tanaka E."/>
            <person name="Webb J.S."/>
            <person name="Wilson E.V."/>
            <person name="Wiseman J.L."/>
            <person name="Yoshida R."/>
            <person name="Zeng Z."/>
        </authorList>
    </citation>
    <scope>NUCLEOTIDE SEQUENCE [LARGE SCALE GENOMIC DNA]</scope>
    <source>
        <strain evidence="3 4">20.1</strain>
    </source>
</reference>
<dbReference type="Pfam" id="PF08450">
    <property type="entry name" value="SGL"/>
    <property type="match status" value="1"/>
</dbReference>
<dbReference type="InterPro" id="IPR052988">
    <property type="entry name" value="Oryzine_lactonohydrolase"/>
</dbReference>
<dbReference type="HOGENOM" id="CLU_036110_1_3_1"/>
<dbReference type="PhylomeDB" id="M1VYQ1"/>
<dbReference type="Gene3D" id="2.120.10.30">
    <property type="entry name" value="TolB, C-terminal domain"/>
    <property type="match status" value="1"/>
</dbReference>
<dbReference type="OrthoDB" id="423498at2759"/>
<dbReference type="VEuPathDB" id="FungiDB:CPUR_00900"/>
<keyword evidence="1" id="KW-0732">Signal</keyword>
<keyword evidence="4" id="KW-1185">Reference proteome</keyword>
<gene>
    <name evidence="3" type="ORF">CPUR_00900</name>
</gene>
<dbReference type="Proteomes" id="UP000016801">
    <property type="component" value="Unassembled WGS sequence"/>
</dbReference>
<dbReference type="PANTHER" id="PTHR47064">
    <property type="entry name" value="PUTATIVE (AFU_ORTHOLOGUE AFUA_1G08990)-RELATED"/>
    <property type="match status" value="1"/>
</dbReference>
<protein>
    <submittedName>
        <fullName evidence="3">Probable lactonohydrolase</fullName>
    </submittedName>
</protein>
<sequence length="351" mass="38903">MIIATLAYTLWAAATASATREEANPFTIFHKDAKRLFGPSPTLELLHENKSIPFAHEAGVFIPQDNTLFVTSNRFQDPSTQEQQQQQRIVITKISLPPSPSPKFNKAKNRQPVRVQVEEVQTRNIPMPNGGVNYKHGILFCAQGSMNTSSGLSFMESRPPYKSRYMLQSYMNRPFSSPNDLVVHHRDGSIWFTDPIYGFEQGFRPRPRLPSQVYRFEPRTRSVRVVADGFGRPNGIAFSPDGRVLYVTDTHRFHGDGVVDDTHPATMRVFAMADAGVPDGIKCDVYGNVYSGSGDGISIWSPGGTLLGKILVSGGVANFCFGRRGEIFILNEKRLLRAKLAPSTKGALLGI</sequence>
<dbReference type="GO" id="GO:0016787">
    <property type="term" value="F:hydrolase activity"/>
    <property type="evidence" value="ECO:0007669"/>
    <property type="project" value="UniProtKB-KW"/>
</dbReference>
<dbReference type="InterPro" id="IPR011042">
    <property type="entry name" value="6-blade_b-propeller_TolB-like"/>
</dbReference>
<keyword evidence="3" id="KW-0378">Hydrolase</keyword>
<organism evidence="3 4">
    <name type="scientific">Claviceps purpurea (strain 20.1)</name>
    <name type="common">Ergot fungus</name>
    <name type="synonym">Sphacelia segetum</name>
    <dbReference type="NCBI Taxonomy" id="1111077"/>
    <lineage>
        <taxon>Eukaryota</taxon>
        <taxon>Fungi</taxon>
        <taxon>Dikarya</taxon>
        <taxon>Ascomycota</taxon>
        <taxon>Pezizomycotina</taxon>
        <taxon>Sordariomycetes</taxon>
        <taxon>Hypocreomycetidae</taxon>
        <taxon>Hypocreales</taxon>
        <taxon>Clavicipitaceae</taxon>
        <taxon>Claviceps</taxon>
    </lineage>
</organism>